<evidence type="ECO:0000256" key="4">
    <source>
        <dbReference type="ARBA" id="ARBA00022777"/>
    </source>
</evidence>
<keyword evidence="6" id="KW-0472">Membrane</keyword>
<feature type="transmembrane region" description="Helical" evidence="6">
    <location>
        <begin position="139"/>
        <end position="159"/>
    </location>
</feature>
<dbReference type="GO" id="GO:0030246">
    <property type="term" value="F:carbohydrate binding"/>
    <property type="evidence" value="ECO:0007669"/>
    <property type="project" value="UniProtKB-KW"/>
</dbReference>
<proteinExistence type="predicted"/>
<dbReference type="GO" id="GO:0005886">
    <property type="term" value="C:plasma membrane"/>
    <property type="evidence" value="ECO:0007669"/>
    <property type="project" value="TreeGrafter"/>
</dbReference>
<protein>
    <submittedName>
        <fullName evidence="7">G-type lectin S-receptor-like serine/threonine-protein kinase</fullName>
    </submittedName>
</protein>
<dbReference type="GO" id="GO:0004674">
    <property type="term" value="F:protein serine/threonine kinase activity"/>
    <property type="evidence" value="ECO:0007669"/>
    <property type="project" value="UniProtKB-KW"/>
</dbReference>
<dbReference type="InterPro" id="IPR011009">
    <property type="entry name" value="Kinase-like_dom_sf"/>
</dbReference>
<dbReference type="OrthoDB" id="1731161at2759"/>
<accession>A0A371I9X9</accession>
<keyword evidence="6" id="KW-0812">Transmembrane</keyword>
<sequence length="181" mass="21446">MRYSSEELIEREKWLRSLLLQSHSHNRNFINCYLCLYHVEKSMQAIYKYMLKIYITISSFCLLIIAHLYLCLLLLPFANFWHCNSNREHQRIPPISYGGEAPSQVKIQELLIFNFEKLVTATNSFHPSNRLGQGGFGPVYKLFISAIIVNRFSFCILYYRGNCKMVRKLQLKDFLRHLDKI</sequence>
<keyword evidence="5" id="KW-0067">ATP-binding</keyword>
<name>A0A371I9X9_MUCPR</name>
<keyword evidence="8" id="KW-1185">Reference proteome</keyword>
<dbReference type="Proteomes" id="UP000257109">
    <property type="component" value="Unassembled WGS sequence"/>
</dbReference>
<keyword evidence="1" id="KW-0723">Serine/threonine-protein kinase</keyword>
<evidence type="ECO:0000313" key="7">
    <source>
        <dbReference type="EMBL" id="RDY11830.1"/>
    </source>
</evidence>
<dbReference type="PANTHER" id="PTHR27002:SF1082">
    <property type="entry name" value="OS06G0693000 PROTEIN"/>
    <property type="match status" value="1"/>
</dbReference>
<dbReference type="SUPFAM" id="SSF56112">
    <property type="entry name" value="Protein kinase-like (PK-like)"/>
    <property type="match status" value="1"/>
</dbReference>
<evidence type="ECO:0000256" key="1">
    <source>
        <dbReference type="ARBA" id="ARBA00022527"/>
    </source>
</evidence>
<feature type="non-terminal residue" evidence="7">
    <location>
        <position position="1"/>
    </location>
</feature>
<evidence type="ECO:0000256" key="3">
    <source>
        <dbReference type="ARBA" id="ARBA00022741"/>
    </source>
</evidence>
<dbReference type="PANTHER" id="PTHR27002">
    <property type="entry name" value="RECEPTOR-LIKE SERINE/THREONINE-PROTEIN KINASE SD1-8"/>
    <property type="match status" value="1"/>
</dbReference>
<organism evidence="7 8">
    <name type="scientific">Mucuna pruriens</name>
    <name type="common">Velvet bean</name>
    <name type="synonym">Dolichos pruriens</name>
    <dbReference type="NCBI Taxonomy" id="157652"/>
    <lineage>
        <taxon>Eukaryota</taxon>
        <taxon>Viridiplantae</taxon>
        <taxon>Streptophyta</taxon>
        <taxon>Embryophyta</taxon>
        <taxon>Tracheophyta</taxon>
        <taxon>Spermatophyta</taxon>
        <taxon>Magnoliopsida</taxon>
        <taxon>eudicotyledons</taxon>
        <taxon>Gunneridae</taxon>
        <taxon>Pentapetalae</taxon>
        <taxon>rosids</taxon>
        <taxon>fabids</taxon>
        <taxon>Fabales</taxon>
        <taxon>Fabaceae</taxon>
        <taxon>Papilionoideae</taxon>
        <taxon>50 kb inversion clade</taxon>
        <taxon>NPAAA clade</taxon>
        <taxon>indigoferoid/millettioid clade</taxon>
        <taxon>Phaseoleae</taxon>
        <taxon>Mucuna</taxon>
    </lineage>
</organism>
<dbReference type="STRING" id="157652.A0A371I9X9"/>
<feature type="transmembrane region" description="Helical" evidence="6">
    <location>
        <begin position="53"/>
        <end position="78"/>
    </location>
</feature>
<keyword evidence="2" id="KW-0808">Transferase</keyword>
<reference evidence="7" key="1">
    <citation type="submission" date="2018-05" db="EMBL/GenBank/DDBJ databases">
        <title>Draft genome of Mucuna pruriens seed.</title>
        <authorList>
            <person name="Nnadi N.E."/>
            <person name="Vos R."/>
            <person name="Hasami M.H."/>
            <person name="Devisetty U.K."/>
            <person name="Aguiy J.C."/>
        </authorList>
    </citation>
    <scope>NUCLEOTIDE SEQUENCE [LARGE SCALE GENOMIC DNA]</scope>
    <source>
        <strain evidence="7">JCA_2017</strain>
    </source>
</reference>
<keyword evidence="6" id="KW-1133">Transmembrane helix</keyword>
<evidence type="ECO:0000256" key="6">
    <source>
        <dbReference type="SAM" id="Phobius"/>
    </source>
</evidence>
<dbReference type="GO" id="GO:0005524">
    <property type="term" value="F:ATP binding"/>
    <property type="evidence" value="ECO:0007669"/>
    <property type="project" value="UniProtKB-KW"/>
</dbReference>
<comment type="caution">
    <text evidence="7">The sequence shown here is derived from an EMBL/GenBank/DDBJ whole genome shotgun (WGS) entry which is preliminary data.</text>
</comment>
<keyword evidence="3" id="KW-0547">Nucleotide-binding</keyword>
<evidence type="ECO:0000256" key="2">
    <source>
        <dbReference type="ARBA" id="ARBA00022679"/>
    </source>
</evidence>
<gene>
    <name evidence="7" type="ORF">CR513_03450</name>
</gene>
<evidence type="ECO:0000313" key="8">
    <source>
        <dbReference type="Proteomes" id="UP000257109"/>
    </source>
</evidence>
<keyword evidence="4" id="KW-0418">Kinase</keyword>
<evidence type="ECO:0000256" key="5">
    <source>
        <dbReference type="ARBA" id="ARBA00022840"/>
    </source>
</evidence>
<dbReference type="Gene3D" id="3.30.200.20">
    <property type="entry name" value="Phosphorylase Kinase, domain 1"/>
    <property type="match status" value="1"/>
</dbReference>
<dbReference type="EMBL" id="QJKJ01000566">
    <property type="protein sequence ID" value="RDY11830.1"/>
    <property type="molecule type" value="Genomic_DNA"/>
</dbReference>
<dbReference type="AlphaFoldDB" id="A0A371I9X9"/>